<keyword evidence="3" id="KW-0067">ATP-binding</keyword>
<dbReference type="SUPFAM" id="SSF50891">
    <property type="entry name" value="Cyclophilin-like"/>
    <property type="match status" value="1"/>
</dbReference>
<protein>
    <submittedName>
        <fullName evidence="5">Biotin-dependent carboxylase uncharacterized domain-containing protein</fullName>
    </submittedName>
</protein>
<evidence type="ECO:0000256" key="3">
    <source>
        <dbReference type="ARBA" id="ARBA00022840"/>
    </source>
</evidence>
<evidence type="ECO:0000256" key="1">
    <source>
        <dbReference type="ARBA" id="ARBA00022741"/>
    </source>
</evidence>
<dbReference type="GO" id="GO:0005524">
    <property type="term" value="F:ATP binding"/>
    <property type="evidence" value="ECO:0007669"/>
    <property type="project" value="UniProtKB-KW"/>
</dbReference>
<dbReference type="GO" id="GO:0016787">
    <property type="term" value="F:hydrolase activity"/>
    <property type="evidence" value="ECO:0007669"/>
    <property type="project" value="UniProtKB-KW"/>
</dbReference>
<keyword evidence="6" id="KW-1185">Reference proteome</keyword>
<gene>
    <name evidence="5" type="ORF">SAMN05660649_00747</name>
</gene>
<dbReference type="PANTHER" id="PTHR43309:SF5">
    <property type="entry name" value="5-OXOPROLINASE SUBUNIT C"/>
    <property type="match status" value="1"/>
</dbReference>
<dbReference type="RefSeq" id="WP_207648125.1">
    <property type="nucleotide sequence ID" value="NZ_FOOX01000002.1"/>
</dbReference>
<dbReference type="InterPro" id="IPR029000">
    <property type="entry name" value="Cyclophilin-like_dom_sf"/>
</dbReference>
<dbReference type="NCBIfam" id="TIGR00724">
    <property type="entry name" value="urea_amlyse_rel"/>
    <property type="match status" value="1"/>
</dbReference>
<evidence type="ECO:0000259" key="4">
    <source>
        <dbReference type="SMART" id="SM00797"/>
    </source>
</evidence>
<dbReference type="Gene3D" id="2.40.100.10">
    <property type="entry name" value="Cyclophilin-like"/>
    <property type="match status" value="1"/>
</dbReference>
<dbReference type="EMBL" id="FOOX01000002">
    <property type="protein sequence ID" value="SFG11892.1"/>
    <property type="molecule type" value="Genomic_DNA"/>
</dbReference>
<dbReference type="PANTHER" id="PTHR43309">
    <property type="entry name" value="5-OXOPROLINASE SUBUNIT C"/>
    <property type="match status" value="1"/>
</dbReference>
<dbReference type="STRING" id="341036.SAMN05660649_00747"/>
<name>A0A1I2P6V3_9FIRM</name>
<dbReference type="Proteomes" id="UP000199337">
    <property type="component" value="Unassembled WGS sequence"/>
</dbReference>
<evidence type="ECO:0000313" key="5">
    <source>
        <dbReference type="EMBL" id="SFG11892.1"/>
    </source>
</evidence>
<evidence type="ECO:0000256" key="2">
    <source>
        <dbReference type="ARBA" id="ARBA00022801"/>
    </source>
</evidence>
<feature type="domain" description="Carboxyltransferase" evidence="4">
    <location>
        <begin position="25"/>
        <end position="306"/>
    </location>
</feature>
<proteinExistence type="predicted"/>
<dbReference type="AlphaFoldDB" id="A0A1I2P6V3"/>
<accession>A0A1I2P6V3</accession>
<evidence type="ECO:0000313" key="6">
    <source>
        <dbReference type="Proteomes" id="UP000199337"/>
    </source>
</evidence>
<dbReference type="InterPro" id="IPR003778">
    <property type="entry name" value="CT_A_B"/>
</dbReference>
<keyword evidence="2" id="KW-0378">Hydrolase</keyword>
<dbReference type="SMART" id="SM00797">
    <property type="entry name" value="AHS2"/>
    <property type="match status" value="1"/>
</dbReference>
<organism evidence="5 6">
    <name type="scientific">Desulfotruncus arcticus DSM 17038</name>
    <dbReference type="NCBI Taxonomy" id="1121424"/>
    <lineage>
        <taxon>Bacteria</taxon>
        <taxon>Bacillati</taxon>
        <taxon>Bacillota</taxon>
        <taxon>Clostridia</taxon>
        <taxon>Eubacteriales</taxon>
        <taxon>Desulfallaceae</taxon>
        <taxon>Desulfotruncus</taxon>
    </lineage>
</organism>
<sequence>MPLLRIENPGFLTTIQDRGRFGYQKQGVPVAGAMDEYALRVANLLVGNNENEGCLEITLIGPLIEFLTPGLVALTGADLGAGLNDISCPPWQSFQVRRGDRLHFTGGPEGCRAYLAAAGGFDIPPVLGSRSTYLRAGIGGLAGRALCAGDQLSVRPIAGDSQLPPRTVPADYRHEPVNPLVLRVVPGPQDDAFTRQGIQTFLQSAYTIALESDRMGCRLEGPEIAHKNSPDIISDGIAMGSIQVPGNGKPIIMLTDRQTTGGYAKIATVITPDLWKPAQARPGEVVSFTPVTPEQAYEAYIAYENRLKLLPTRFIRL</sequence>
<dbReference type="InterPro" id="IPR052708">
    <property type="entry name" value="PxpC"/>
</dbReference>
<keyword evidence="1" id="KW-0547">Nucleotide-binding</keyword>
<dbReference type="Pfam" id="PF02626">
    <property type="entry name" value="CT_A_B"/>
    <property type="match status" value="1"/>
</dbReference>
<reference evidence="6" key="1">
    <citation type="submission" date="2016-10" db="EMBL/GenBank/DDBJ databases">
        <authorList>
            <person name="Varghese N."/>
            <person name="Submissions S."/>
        </authorList>
    </citation>
    <scope>NUCLEOTIDE SEQUENCE [LARGE SCALE GENOMIC DNA]</scope>
    <source>
        <strain evidence="6">DSM 17038</strain>
    </source>
</reference>